<dbReference type="Pfam" id="PF00857">
    <property type="entry name" value="Isochorismatase"/>
    <property type="match status" value="1"/>
</dbReference>
<evidence type="ECO:0000313" key="3">
    <source>
        <dbReference type="EMBL" id="KIF82383.1"/>
    </source>
</evidence>
<dbReference type="Proteomes" id="UP000031572">
    <property type="component" value="Unassembled WGS sequence"/>
</dbReference>
<dbReference type="InterPro" id="IPR000868">
    <property type="entry name" value="Isochorismatase-like_dom"/>
</dbReference>
<dbReference type="PANTHER" id="PTHR43540:SF6">
    <property type="entry name" value="ISOCHORISMATASE-LIKE DOMAIN-CONTAINING PROTEIN"/>
    <property type="match status" value="1"/>
</dbReference>
<sequence>MSTTPRRALLVIDVQNEYVTGNLPIEYPPVQSSLANIGRAMDAAHDNGVPVIIVQQTAPETSPLFATGSEGWKLHPVVAERGHDHYISKSLPSAFTNTNLAQWLNDRQINTLTVIGYMTHNCDASTIMHAAHAGLQVEFLTDASGSVPYENAAGKASAEEIHRVMSVVFHSRFAAATTTAEWIEAVQANCAIRCDSIYASNQRARAPACLAHAS</sequence>
<protein>
    <submittedName>
        <fullName evidence="3">Isochorismatase</fullName>
    </submittedName>
</protein>
<keyword evidence="1" id="KW-0378">Hydrolase</keyword>
<comment type="caution">
    <text evidence="3">The sequence shown here is derived from an EMBL/GenBank/DDBJ whole genome shotgun (WGS) entry which is preliminary data.</text>
</comment>
<organism evidence="3 4">
    <name type="scientific">Noviherbaspirillum autotrophicum</name>
    <dbReference type="NCBI Taxonomy" id="709839"/>
    <lineage>
        <taxon>Bacteria</taxon>
        <taxon>Pseudomonadati</taxon>
        <taxon>Pseudomonadota</taxon>
        <taxon>Betaproteobacteria</taxon>
        <taxon>Burkholderiales</taxon>
        <taxon>Oxalobacteraceae</taxon>
        <taxon>Noviherbaspirillum</taxon>
    </lineage>
</organism>
<name>A0A0C1Y644_9BURK</name>
<evidence type="ECO:0000313" key="4">
    <source>
        <dbReference type="Proteomes" id="UP000031572"/>
    </source>
</evidence>
<proteinExistence type="predicted"/>
<accession>A0A0C1Y644</accession>
<feature type="domain" description="Isochorismatase-like" evidence="2">
    <location>
        <begin position="8"/>
        <end position="151"/>
    </location>
</feature>
<dbReference type="EMBL" id="JWJG01000028">
    <property type="protein sequence ID" value="KIF82383.1"/>
    <property type="molecule type" value="Genomic_DNA"/>
</dbReference>
<dbReference type="Gene3D" id="3.40.50.850">
    <property type="entry name" value="Isochorismatase-like"/>
    <property type="match status" value="1"/>
</dbReference>
<dbReference type="SUPFAM" id="SSF52499">
    <property type="entry name" value="Isochorismatase-like hydrolases"/>
    <property type="match status" value="1"/>
</dbReference>
<dbReference type="STRING" id="709839.TSA66_18710"/>
<dbReference type="PANTHER" id="PTHR43540">
    <property type="entry name" value="PEROXYUREIDOACRYLATE/UREIDOACRYLATE AMIDOHYDROLASE-RELATED"/>
    <property type="match status" value="1"/>
</dbReference>
<dbReference type="InterPro" id="IPR050272">
    <property type="entry name" value="Isochorismatase-like_hydrls"/>
</dbReference>
<keyword evidence="4" id="KW-1185">Reference proteome</keyword>
<dbReference type="CDD" id="cd01014">
    <property type="entry name" value="nicotinamidase_related"/>
    <property type="match status" value="1"/>
</dbReference>
<evidence type="ECO:0000259" key="2">
    <source>
        <dbReference type="Pfam" id="PF00857"/>
    </source>
</evidence>
<dbReference type="OrthoDB" id="5360912at2"/>
<evidence type="ECO:0000256" key="1">
    <source>
        <dbReference type="ARBA" id="ARBA00022801"/>
    </source>
</evidence>
<dbReference type="InterPro" id="IPR036380">
    <property type="entry name" value="Isochorismatase-like_sf"/>
</dbReference>
<reference evidence="3 4" key="1">
    <citation type="submission" date="2014-12" db="EMBL/GenBank/DDBJ databases">
        <title>Denitrispirillum autotrophicum gen. nov., sp. nov., Denitrifying, Facultatively Autotrophic Bacteria Isolated from Rice Paddy Soil.</title>
        <authorList>
            <person name="Ishii S."/>
            <person name="Ashida N."/>
            <person name="Ohno H."/>
            <person name="Otsuka S."/>
            <person name="Yokota A."/>
            <person name="Senoo K."/>
        </authorList>
    </citation>
    <scope>NUCLEOTIDE SEQUENCE [LARGE SCALE GENOMIC DNA]</scope>
    <source>
        <strain evidence="3 4">TSA66</strain>
    </source>
</reference>
<dbReference type="AlphaFoldDB" id="A0A0C1Y644"/>
<dbReference type="GO" id="GO:0016787">
    <property type="term" value="F:hydrolase activity"/>
    <property type="evidence" value="ECO:0007669"/>
    <property type="project" value="UniProtKB-KW"/>
</dbReference>
<gene>
    <name evidence="3" type="ORF">TSA66_18710</name>
</gene>
<dbReference type="RefSeq" id="WP_040041057.1">
    <property type="nucleotide sequence ID" value="NZ_JWJG01000028.1"/>
</dbReference>